<dbReference type="InterPro" id="IPR023346">
    <property type="entry name" value="Lysozyme-like_dom_sf"/>
</dbReference>
<dbReference type="Gene3D" id="1.10.530.10">
    <property type="match status" value="1"/>
</dbReference>
<sequence length="172" mass="18689">MLAWGQKVSKPFRDRVIGMSTTLGVDPNFLMACMAFESGETFSPSIKNAAGSGAVGLIQFMPSTAQALGTTSQQLAAMSAVKQLDFVEKYFLPRAGKLKSLEDVYMAILWPVAIGKPLDFVLFDKSDPQHPKRYIQNAGLDFNRDGKITKAETAAKVRAKLEKGLQAENASV</sequence>
<evidence type="ECO:0000313" key="2">
    <source>
        <dbReference type="EMBL" id="GLK89291.1"/>
    </source>
</evidence>
<dbReference type="EMBL" id="BSFN01000005">
    <property type="protein sequence ID" value="GLK89291.1"/>
    <property type="molecule type" value="Genomic_DNA"/>
</dbReference>
<protein>
    <recommendedName>
        <fullName evidence="1">Transglycosylase SLT domain-containing protein</fullName>
    </recommendedName>
</protein>
<name>A0A9W6NG31_9PSED</name>
<dbReference type="Pfam" id="PF01464">
    <property type="entry name" value="SLT"/>
    <property type="match status" value="1"/>
</dbReference>
<reference evidence="2" key="2">
    <citation type="submission" date="2023-01" db="EMBL/GenBank/DDBJ databases">
        <authorList>
            <person name="Sun Q."/>
            <person name="Evtushenko L."/>
        </authorList>
    </citation>
    <scope>NUCLEOTIDE SEQUENCE</scope>
    <source>
        <strain evidence="2">VKM B-2935</strain>
    </source>
</reference>
<organism evidence="2 3">
    <name type="scientific">Pseudomonas turukhanskensis</name>
    <dbReference type="NCBI Taxonomy" id="1806536"/>
    <lineage>
        <taxon>Bacteria</taxon>
        <taxon>Pseudomonadati</taxon>
        <taxon>Pseudomonadota</taxon>
        <taxon>Gammaproteobacteria</taxon>
        <taxon>Pseudomonadales</taxon>
        <taxon>Pseudomonadaceae</taxon>
        <taxon>Pseudomonas</taxon>
    </lineage>
</organism>
<gene>
    <name evidence="2" type="ORF">GCM10017655_23530</name>
</gene>
<dbReference type="InterPro" id="IPR008258">
    <property type="entry name" value="Transglycosylase_SLT_dom_1"/>
</dbReference>
<dbReference type="Proteomes" id="UP001143328">
    <property type="component" value="Unassembled WGS sequence"/>
</dbReference>
<dbReference type="RefSeq" id="WP_271195478.1">
    <property type="nucleotide sequence ID" value="NZ_BSFN01000005.1"/>
</dbReference>
<dbReference type="SUPFAM" id="SSF53955">
    <property type="entry name" value="Lysozyme-like"/>
    <property type="match status" value="1"/>
</dbReference>
<feature type="domain" description="Transglycosylase SLT" evidence="1">
    <location>
        <begin position="21"/>
        <end position="73"/>
    </location>
</feature>
<evidence type="ECO:0000259" key="1">
    <source>
        <dbReference type="Pfam" id="PF01464"/>
    </source>
</evidence>
<keyword evidence="3" id="KW-1185">Reference proteome</keyword>
<evidence type="ECO:0000313" key="3">
    <source>
        <dbReference type="Proteomes" id="UP001143328"/>
    </source>
</evidence>
<proteinExistence type="predicted"/>
<comment type="caution">
    <text evidence="2">The sequence shown here is derived from an EMBL/GenBank/DDBJ whole genome shotgun (WGS) entry which is preliminary data.</text>
</comment>
<reference evidence="2" key="1">
    <citation type="journal article" date="2014" name="Int. J. Syst. Evol. Microbiol.">
        <title>Complete genome sequence of Corynebacterium casei LMG S-19264T (=DSM 44701T), isolated from a smear-ripened cheese.</title>
        <authorList>
            <consortium name="US DOE Joint Genome Institute (JGI-PGF)"/>
            <person name="Walter F."/>
            <person name="Albersmeier A."/>
            <person name="Kalinowski J."/>
            <person name="Ruckert C."/>
        </authorList>
    </citation>
    <scope>NUCLEOTIDE SEQUENCE</scope>
    <source>
        <strain evidence="2">VKM B-2935</strain>
    </source>
</reference>
<dbReference type="AlphaFoldDB" id="A0A9W6NG31"/>
<accession>A0A9W6NG31</accession>